<dbReference type="AlphaFoldDB" id="A0A4C1VC92"/>
<dbReference type="Proteomes" id="UP000299102">
    <property type="component" value="Unassembled WGS sequence"/>
</dbReference>
<feature type="compositionally biased region" description="Low complexity" evidence="1">
    <location>
        <begin position="51"/>
        <end position="67"/>
    </location>
</feature>
<comment type="caution">
    <text evidence="2">The sequence shown here is derived from an EMBL/GenBank/DDBJ whole genome shotgun (WGS) entry which is preliminary data.</text>
</comment>
<feature type="region of interest" description="Disordered" evidence="1">
    <location>
        <begin position="43"/>
        <end position="78"/>
    </location>
</feature>
<evidence type="ECO:0000313" key="2">
    <source>
        <dbReference type="EMBL" id="GBP36768.1"/>
    </source>
</evidence>
<accession>A0A4C1VC92</accession>
<keyword evidence="3" id="KW-1185">Reference proteome</keyword>
<evidence type="ECO:0000256" key="1">
    <source>
        <dbReference type="SAM" id="MobiDB-lite"/>
    </source>
</evidence>
<feature type="compositionally biased region" description="Basic and acidic residues" evidence="1">
    <location>
        <begin position="69"/>
        <end position="78"/>
    </location>
</feature>
<gene>
    <name evidence="2" type="ORF">EVAR_28109_1</name>
</gene>
<proteinExistence type="predicted"/>
<evidence type="ECO:0000313" key="3">
    <source>
        <dbReference type="Proteomes" id="UP000299102"/>
    </source>
</evidence>
<name>A0A4C1VC92_EUMVA</name>
<reference evidence="2 3" key="1">
    <citation type="journal article" date="2019" name="Commun. Biol.">
        <title>The bagworm genome reveals a unique fibroin gene that provides high tensile strength.</title>
        <authorList>
            <person name="Kono N."/>
            <person name="Nakamura H."/>
            <person name="Ohtoshi R."/>
            <person name="Tomita M."/>
            <person name="Numata K."/>
            <person name="Arakawa K."/>
        </authorList>
    </citation>
    <scope>NUCLEOTIDE SEQUENCE [LARGE SCALE GENOMIC DNA]</scope>
</reference>
<protein>
    <submittedName>
        <fullName evidence="2">Uncharacterized protein</fullName>
    </submittedName>
</protein>
<organism evidence="2 3">
    <name type="scientific">Eumeta variegata</name>
    <name type="common">Bagworm moth</name>
    <name type="synonym">Eumeta japonica</name>
    <dbReference type="NCBI Taxonomy" id="151549"/>
    <lineage>
        <taxon>Eukaryota</taxon>
        <taxon>Metazoa</taxon>
        <taxon>Ecdysozoa</taxon>
        <taxon>Arthropoda</taxon>
        <taxon>Hexapoda</taxon>
        <taxon>Insecta</taxon>
        <taxon>Pterygota</taxon>
        <taxon>Neoptera</taxon>
        <taxon>Endopterygota</taxon>
        <taxon>Lepidoptera</taxon>
        <taxon>Glossata</taxon>
        <taxon>Ditrysia</taxon>
        <taxon>Tineoidea</taxon>
        <taxon>Psychidae</taxon>
        <taxon>Oiketicinae</taxon>
        <taxon>Eumeta</taxon>
    </lineage>
</organism>
<dbReference type="EMBL" id="BGZK01000323">
    <property type="protein sequence ID" value="GBP36768.1"/>
    <property type="molecule type" value="Genomic_DNA"/>
</dbReference>
<sequence length="90" mass="9996">MSRGKWGPEGPVQSCGMGFICDVVESRSACLARALPRRRVKYGRRRRRLQRAGPRAAGALNNGCGNNMSRDRGDADGRYGRFKIQRDVSV</sequence>